<dbReference type="EMBL" id="LT559118">
    <property type="protein sequence ID" value="SBO95179.1"/>
    <property type="molecule type" value="Genomic_DNA"/>
</dbReference>
<sequence length="40" mass="3963">MIAFSCGAKGWIAIDNGTGSYAVASVAGGTTAATIDVTWK</sequence>
<dbReference type="RefSeq" id="WP_263657499.1">
    <property type="nucleotide sequence ID" value="NZ_CP084058.1"/>
</dbReference>
<proteinExistence type="predicted"/>
<evidence type="ECO:0000313" key="1">
    <source>
        <dbReference type="EMBL" id="SBO95179.1"/>
    </source>
</evidence>
<accession>A0A1M4E8I4</accession>
<gene>
    <name evidence="1" type="ORF">BN4615_P4695</name>
</gene>
<reference evidence="1" key="1">
    <citation type="submission" date="2016-04" db="EMBL/GenBank/DDBJ databases">
        <authorList>
            <person name="Evans L.H."/>
            <person name="Alamgir A."/>
            <person name="Owens N."/>
            <person name="Weber N.D."/>
            <person name="Virtaneva K."/>
            <person name="Barbian K."/>
            <person name="Babar A."/>
            <person name="Rosenke K."/>
        </authorList>
    </citation>
    <scope>NUCLEOTIDE SEQUENCE</scope>
    <source>
        <strain evidence="1">Nono1</strain>
    </source>
</reference>
<protein>
    <submittedName>
        <fullName evidence="1">Uncharacterized protein</fullName>
    </submittedName>
</protein>
<dbReference type="AlphaFoldDB" id="A0A1M4E8I4"/>
<name>A0A1M4E8I4_9ACTN</name>
<organism evidence="1">
    <name type="scientific">Nonomuraea gerenzanensis</name>
    <dbReference type="NCBI Taxonomy" id="93944"/>
    <lineage>
        <taxon>Bacteria</taxon>
        <taxon>Bacillati</taxon>
        <taxon>Actinomycetota</taxon>
        <taxon>Actinomycetes</taxon>
        <taxon>Streptosporangiales</taxon>
        <taxon>Streptosporangiaceae</taxon>
        <taxon>Nonomuraea</taxon>
    </lineage>
</organism>